<comment type="caution">
    <text evidence="12">The sequence shown here is derived from an EMBL/GenBank/DDBJ whole genome shotgun (WGS) entry which is preliminary data.</text>
</comment>
<protein>
    <recommendedName>
        <fullName evidence="7 8">Ribulokinase</fullName>
        <ecNumber evidence="7 8">2.7.1.16</ecNumber>
    </recommendedName>
</protein>
<keyword evidence="5 7" id="KW-0054">Arabinose catabolism</keyword>
<dbReference type="Proteomes" id="UP000238375">
    <property type="component" value="Unassembled WGS sequence"/>
</dbReference>
<comment type="similarity">
    <text evidence="7 9">Belongs to the ribulokinase family.</text>
</comment>
<evidence type="ECO:0000256" key="2">
    <source>
        <dbReference type="ARBA" id="ARBA00022741"/>
    </source>
</evidence>
<dbReference type="InterPro" id="IPR018484">
    <property type="entry name" value="FGGY_N"/>
</dbReference>
<dbReference type="EMBL" id="PVTE01000005">
    <property type="protein sequence ID" value="PRY41945.1"/>
    <property type="molecule type" value="Genomic_DNA"/>
</dbReference>
<dbReference type="Pfam" id="PF02782">
    <property type="entry name" value="FGGY_C"/>
    <property type="match status" value="1"/>
</dbReference>
<dbReference type="NCBIfam" id="NF003154">
    <property type="entry name" value="PRK04123.1"/>
    <property type="match status" value="1"/>
</dbReference>
<proteinExistence type="inferred from homology"/>
<keyword evidence="3 7" id="KW-0418">Kinase</keyword>
<name>A0A2T0T8F8_9BACT</name>
<feature type="domain" description="Carbohydrate kinase FGGY C-terminal" evidence="11">
    <location>
        <begin position="311"/>
        <end position="515"/>
    </location>
</feature>
<dbReference type="SUPFAM" id="SSF53067">
    <property type="entry name" value="Actin-like ATPase domain"/>
    <property type="match status" value="2"/>
</dbReference>
<dbReference type="EC" id="2.7.1.16" evidence="7 8"/>
<accession>A0A2T0T8F8</accession>
<evidence type="ECO:0000256" key="1">
    <source>
        <dbReference type="ARBA" id="ARBA00022679"/>
    </source>
</evidence>
<dbReference type="PANTHER" id="PTHR43435">
    <property type="entry name" value="RIBULOKINASE"/>
    <property type="match status" value="1"/>
</dbReference>
<keyword evidence="1 7" id="KW-0808">Transferase</keyword>
<dbReference type="UniPathway" id="UPA00145">
    <property type="reaction ID" value="UER00566"/>
</dbReference>
<evidence type="ECO:0000256" key="8">
    <source>
        <dbReference type="NCBIfam" id="TIGR01234"/>
    </source>
</evidence>
<evidence type="ECO:0000313" key="13">
    <source>
        <dbReference type="Proteomes" id="UP000238375"/>
    </source>
</evidence>
<dbReference type="AlphaFoldDB" id="A0A2T0T8F8"/>
<dbReference type="GO" id="GO:0008741">
    <property type="term" value="F:ribulokinase activity"/>
    <property type="evidence" value="ECO:0007669"/>
    <property type="project" value="UniProtKB-UniRule"/>
</dbReference>
<dbReference type="Pfam" id="PF00370">
    <property type="entry name" value="FGGY_N"/>
    <property type="match status" value="1"/>
</dbReference>
<dbReference type="Gene3D" id="3.30.420.40">
    <property type="match status" value="2"/>
</dbReference>
<comment type="catalytic activity">
    <reaction evidence="7">
        <text>D-ribulose + ATP = D-ribulose 5-phosphate + ADP + H(+)</text>
        <dbReference type="Rhea" id="RHEA:17601"/>
        <dbReference type="ChEBI" id="CHEBI:15378"/>
        <dbReference type="ChEBI" id="CHEBI:17173"/>
        <dbReference type="ChEBI" id="CHEBI:30616"/>
        <dbReference type="ChEBI" id="CHEBI:58121"/>
        <dbReference type="ChEBI" id="CHEBI:456216"/>
        <dbReference type="EC" id="2.7.1.16"/>
    </reaction>
</comment>
<dbReference type="GO" id="GO:0019150">
    <property type="term" value="F:D-ribulokinase activity"/>
    <property type="evidence" value="ECO:0007669"/>
    <property type="project" value="RHEA"/>
</dbReference>
<sequence length="573" mass="62239">MGVGRCSTRFSTADKLHHFMNHPYVIGVDFGTDSVRALIVDTQTGQAVGTHVHEYARWKQGLYCDPATSQFRQHPLDYLEGIEATIKGALAQAPAEVRGQVVGISIDTTGSTPGPVDETGLPLALRPDFAENPNGMFILWKDHTANAEAEEINNLAHHWDTDYTKYVGGIYSSEWFWAKMLRTIRVDAAVREKAFSWIEHCDWISAVLTGNTNPLTLKRSRCAAGHKALWHADFDGLPSEEFLTKLDPLLAGQRDRLFHDTYTSDQAMGTLSPEWAEKLGLSPDVVVGVGAFDAHMGAIGAEIEPYAFVRIIGTSTCDILMAPNEEIGHRLIRGICGQVDGSVAPGMLGLEAGQSAFGDVYAWFARLITKPVRELLGDDAADTMAAKLIPHLTRQAEQLPVTPTDLIALDWINGRRTPDANHTLKSAIAGLNLGTDAPRVFKALVEATAFGSRSIVDRFIEEGVPIKKVIAIGGVAKKSVFVMQTLADVLNKPIQVAQADQACALGAAMCAAVAAGVHPTMEAAQQAMGSGFDAEYHPRPELVPIYETLYQRYRKLGGFVEGEFAKNTEFVSA</sequence>
<evidence type="ECO:0000259" key="11">
    <source>
        <dbReference type="Pfam" id="PF02782"/>
    </source>
</evidence>
<dbReference type="NCBIfam" id="TIGR01234">
    <property type="entry name" value="L-ribulokinase"/>
    <property type="match status" value="1"/>
</dbReference>
<comment type="catalytic activity">
    <reaction evidence="7 9">
        <text>L-ribulose + ATP = L-ribulose 5-phosphate + ADP + H(+)</text>
        <dbReference type="Rhea" id="RHEA:22072"/>
        <dbReference type="ChEBI" id="CHEBI:15378"/>
        <dbReference type="ChEBI" id="CHEBI:16880"/>
        <dbReference type="ChEBI" id="CHEBI:30616"/>
        <dbReference type="ChEBI" id="CHEBI:58226"/>
        <dbReference type="ChEBI" id="CHEBI:456216"/>
        <dbReference type="EC" id="2.7.1.16"/>
    </reaction>
</comment>
<evidence type="ECO:0000256" key="3">
    <source>
        <dbReference type="ARBA" id="ARBA00022777"/>
    </source>
</evidence>
<dbReference type="InterPro" id="IPR043129">
    <property type="entry name" value="ATPase_NBD"/>
</dbReference>
<dbReference type="GO" id="GO:0005524">
    <property type="term" value="F:ATP binding"/>
    <property type="evidence" value="ECO:0007669"/>
    <property type="project" value="UniProtKB-UniRule"/>
</dbReference>
<evidence type="ECO:0000256" key="4">
    <source>
        <dbReference type="ARBA" id="ARBA00022840"/>
    </source>
</evidence>
<dbReference type="PANTHER" id="PTHR43435:SF4">
    <property type="entry name" value="FGGY CARBOHYDRATE KINASE DOMAIN-CONTAINING PROTEIN"/>
    <property type="match status" value="1"/>
</dbReference>
<evidence type="ECO:0000259" key="10">
    <source>
        <dbReference type="Pfam" id="PF00370"/>
    </source>
</evidence>
<evidence type="ECO:0000256" key="9">
    <source>
        <dbReference type="RuleBase" id="RU003455"/>
    </source>
</evidence>
<comment type="pathway">
    <text evidence="7 9">Carbohydrate degradation; L-arabinose degradation via L-ribulose; D-xylulose 5-phosphate from L-arabinose (bacterial route): step 2/3.</text>
</comment>
<organism evidence="12 13">
    <name type="scientific">Spirosoma oryzae</name>
    <dbReference type="NCBI Taxonomy" id="1469603"/>
    <lineage>
        <taxon>Bacteria</taxon>
        <taxon>Pseudomonadati</taxon>
        <taxon>Bacteroidota</taxon>
        <taxon>Cytophagia</taxon>
        <taxon>Cytophagales</taxon>
        <taxon>Cytophagaceae</taxon>
        <taxon>Spirosoma</taxon>
    </lineage>
</organism>
<feature type="domain" description="Carbohydrate kinase FGGY N-terminal" evidence="10">
    <location>
        <begin position="24"/>
        <end position="300"/>
    </location>
</feature>
<dbReference type="PIRSF" id="PIRSF000538">
    <property type="entry name" value="GlpK"/>
    <property type="match status" value="1"/>
</dbReference>
<dbReference type="InterPro" id="IPR018485">
    <property type="entry name" value="FGGY_C"/>
</dbReference>
<dbReference type="InterPro" id="IPR005929">
    <property type="entry name" value="Ribulokinase"/>
</dbReference>
<keyword evidence="13" id="KW-1185">Reference proteome</keyword>
<evidence type="ECO:0000256" key="5">
    <source>
        <dbReference type="ARBA" id="ARBA00022935"/>
    </source>
</evidence>
<gene>
    <name evidence="7" type="primary">araB</name>
    <name evidence="12" type="ORF">CLV58_105147</name>
</gene>
<evidence type="ECO:0000256" key="7">
    <source>
        <dbReference type="HAMAP-Rule" id="MF_00520"/>
    </source>
</evidence>
<dbReference type="GO" id="GO:0005737">
    <property type="term" value="C:cytoplasm"/>
    <property type="evidence" value="ECO:0007669"/>
    <property type="project" value="TreeGrafter"/>
</dbReference>
<reference evidence="12 13" key="1">
    <citation type="submission" date="2018-03" db="EMBL/GenBank/DDBJ databases">
        <title>Genomic Encyclopedia of Archaeal and Bacterial Type Strains, Phase II (KMG-II): from individual species to whole genera.</title>
        <authorList>
            <person name="Goeker M."/>
        </authorList>
    </citation>
    <scope>NUCLEOTIDE SEQUENCE [LARGE SCALE GENOMIC DNA]</scope>
    <source>
        <strain evidence="12 13">DSM 28354</strain>
    </source>
</reference>
<evidence type="ECO:0000313" key="12">
    <source>
        <dbReference type="EMBL" id="PRY41945.1"/>
    </source>
</evidence>
<keyword evidence="6 7" id="KW-0119">Carbohydrate metabolism</keyword>
<dbReference type="CDD" id="cd07781">
    <property type="entry name" value="ASKHA_NBD_FGGY_L-RBK"/>
    <property type="match status" value="1"/>
</dbReference>
<keyword evidence="2 7" id="KW-0547">Nucleotide-binding</keyword>
<evidence type="ECO:0000256" key="6">
    <source>
        <dbReference type="ARBA" id="ARBA00023277"/>
    </source>
</evidence>
<dbReference type="HAMAP" id="MF_00520">
    <property type="entry name" value="Ribulokinase"/>
    <property type="match status" value="1"/>
</dbReference>
<keyword evidence="4 7" id="KW-0067">ATP-binding</keyword>
<dbReference type="InterPro" id="IPR000577">
    <property type="entry name" value="Carb_kinase_FGGY"/>
</dbReference>
<dbReference type="GO" id="GO:0019569">
    <property type="term" value="P:L-arabinose catabolic process to D-xylulose 5-phosphate"/>
    <property type="evidence" value="ECO:0007669"/>
    <property type="project" value="UniProtKB-UniRule"/>
</dbReference>